<proteinExistence type="predicted"/>
<name>A0ABD1YXW8_9MARC</name>
<comment type="caution">
    <text evidence="1">The sequence shown here is derived from an EMBL/GenBank/DDBJ whole genome shotgun (WGS) entry which is preliminary data.</text>
</comment>
<dbReference type="EMBL" id="JBHFFA010000003">
    <property type="protein sequence ID" value="KAL2635548.1"/>
    <property type="molecule type" value="Genomic_DNA"/>
</dbReference>
<organism evidence="1 2">
    <name type="scientific">Riccia fluitans</name>
    <dbReference type="NCBI Taxonomy" id="41844"/>
    <lineage>
        <taxon>Eukaryota</taxon>
        <taxon>Viridiplantae</taxon>
        <taxon>Streptophyta</taxon>
        <taxon>Embryophyta</taxon>
        <taxon>Marchantiophyta</taxon>
        <taxon>Marchantiopsida</taxon>
        <taxon>Marchantiidae</taxon>
        <taxon>Marchantiales</taxon>
        <taxon>Ricciaceae</taxon>
        <taxon>Riccia</taxon>
    </lineage>
</organism>
<dbReference type="AlphaFoldDB" id="A0ABD1YXW8"/>
<keyword evidence="2" id="KW-1185">Reference proteome</keyword>
<dbReference type="Proteomes" id="UP001605036">
    <property type="component" value="Unassembled WGS sequence"/>
</dbReference>
<evidence type="ECO:0000313" key="2">
    <source>
        <dbReference type="Proteomes" id="UP001605036"/>
    </source>
</evidence>
<sequence length="186" mass="20578">MPVCVEARLQGHVAPDGEQLADESERRAIHVAWGKCSTCKMVWRRLQLSLPLPLHSILEEIPGVDQDARMAVAKGGQRDWNWTRADGDLSGQVDRSWISADSLVGADYHTLRHGLARAFWKTRVYSSHKVSSNGNALAFTSRANAGEGKLHAGLTPRDHTLKALRSLTLRMATSKGRTRAGDRLEF</sequence>
<gene>
    <name evidence="1" type="ORF">R1flu_007027</name>
</gene>
<reference evidence="1 2" key="1">
    <citation type="submission" date="2024-09" db="EMBL/GenBank/DDBJ databases">
        <title>Chromosome-scale assembly of Riccia fluitans.</title>
        <authorList>
            <person name="Paukszto L."/>
            <person name="Sawicki J."/>
            <person name="Karawczyk K."/>
            <person name="Piernik-Szablinska J."/>
            <person name="Szczecinska M."/>
            <person name="Mazdziarz M."/>
        </authorList>
    </citation>
    <scope>NUCLEOTIDE SEQUENCE [LARGE SCALE GENOMIC DNA]</scope>
    <source>
        <strain evidence="1">Rf_01</strain>
        <tissue evidence="1">Aerial parts of the thallus</tissue>
    </source>
</reference>
<evidence type="ECO:0000313" key="1">
    <source>
        <dbReference type="EMBL" id="KAL2635548.1"/>
    </source>
</evidence>
<protein>
    <submittedName>
        <fullName evidence="1">Uncharacterized protein</fullName>
    </submittedName>
</protein>
<accession>A0ABD1YXW8</accession>